<sequence length="181" mass="20956">MLENYNGLDMLDSFQTTVVEDRALLEGASTATIHWATTAIQQESSSGSPDMIRYFNFRVARYRFCLFVDEESLQSVLRAPVDDCINKDAFVNMLYGWWKLESIEYFSQEDLEDVDEPGDLLDDGYEAVEGCTLKDVGWMKVALCDARLEGFQKMGEDDEWERSYERPHGLCYNISNFYARR</sequence>
<dbReference type="EMBL" id="JAQJAE010000006">
    <property type="protein sequence ID" value="KAJ5589366.1"/>
    <property type="molecule type" value="Genomic_DNA"/>
</dbReference>
<dbReference type="RefSeq" id="XP_056748385.1">
    <property type="nucleotide sequence ID" value="XM_056903098.1"/>
</dbReference>
<name>A0AAD6GSB4_9EURO</name>
<dbReference type="AlphaFoldDB" id="A0AAD6GSB4"/>
<proteinExistence type="predicted"/>
<evidence type="ECO:0000313" key="1">
    <source>
        <dbReference type="EMBL" id="KAJ5589366.1"/>
    </source>
</evidence>
<organism evidence="1 2">
    <name type="scientific">Penicillium hordei</name>
    <dbReference type="NCBI Taxonomy" id="40994"/>
    <lineage>
        <taxon>Eukaryota</taxon>
        <taxon>Fungi</taxon>
        <taxon>Dikarya</taxon>
        <taxon>Ascomycota</taxon>
        <taxon>Pezizomycotina</taxon>
        <taxon>Eurotiomycetes</taxon>
        <taxon>Eurotiomycetidae</taxon>
        <taxon>Eurotiales</taxon>
        <taxon>Aspergillaceae</taxon>
        <taxon>Penicillium</taxon>
    </lineage>
</organism>
<comment type="caution">
    <text evidence="1">The sequence shown here is derived from an EMBL/GenBank/DDBJ whole genome shotgun (WGS) entry which is preliminary data.</text>
</comment>
<gene>
    <name evidence="1" type="ORF">N7537_012044</name>
</gene>
<reference evidence="1" key="2">
    <citation type="submission" date="2023-01" db="EMBL/GenBank/DDBJ databases">
        <authorList>
            <person name="Petersen C."/>
        </authorList>
    </citation>
    <scope>NUCLEOTIDE SEQUENCE</scope>
    <source>
        <strain evidence="1">IBT 12815</strain>
    </source>
</reference>
<keyword evidence="2" id="KW-1185">Reference proteome</keyword>
<dbReference type="GeneID" id="81593340"/>
<protein>
    <submittedName>
        <fullName evidence="1">Uncharacterized protein</fullName>
    </submittedName>
</protein>
<accession>A0AAD6GSB4</accession>
<dbReference type="Proteomes" id="UP001213799">
    <property type="component" value="Unassembled WGS sequence"/>
</dbReference>
<reference evidence="1" key="1">
    <citation type="journal article" date="2023" name="IMA Fungus">
        <title>Comparative genomic study of the Penicillium genus elucidates a diverse pangenome and 15 lateral gene transfer events.</title>
        <authorList>
            <person name="Petersen C."/>
            <person name="Sorensen T."/>
            <person name="Nielsen M.R."/>
            <person name="Sondergaard T.E."/>
            <person name="Sorensen J.L."/>
            <person name="Fitzpatrick D.A."/>
            <person name="Frisvad J.C."/>
            <person name="Nielsen K.L."/>
        </authorList>
    </citation>
    <scope>NUCLEOTIDE SEQUENCE</scope>
    <source>
        <strain evidence="1">IBT 12815</strain>
    </source>
</reference>
<evidence type="ECO:0000313" key="2">
    <source>
        <dbReference type="Proteomes" id="UP001213799"/>
    </source>
</evidence>